<dbReference type="EMBL" id="LR130759">
    <property type="protein sequence ID" value="VDM88025.1"/>
    <property type="molecule type" value="Genomic_DNA"/>
</dbReference>
<feature type="transmembrane region" description="Helical" evidence="7">
    <location>
        <begin position="851"/>
        <end position="871"/>
    </location>
</feature>
<gene>
    <name evidence="9" type="primary">mmpL8_10</name>
    <name evidence="9" type="ORF">MB901379_01580</name>
</gene>
<evidence type="ECO:0000256" key="1">
    <source>
        <dbReference type="ARBA" id="ARBA00004651"/>
    </source>
</evidence>
<evidence type="ECO:0000259" key="8">
    <source>
        <dbReference type="Pfam" id="PF03176"/>
    </source>
</evidence>
<evidence type="ECO:0000256" key="4">
    <source>
        <dbReference type="ARBA" id="ARBA00022692"/>
    </source>
</evidence>
<dbReference type="SUPFAM" id="SSF82866">
    <property type="entry name" value="Multidrug efflux transporter AcrB transmembrane domain"/>
    <property type="match status" value="1"/>
</dbReference>
<evidence type="ECO:0000313" key="10">
    <source>
        <dbReference type="Proteomes" id="UP000269998"/>
    </source>
</evidence>
<organism evidence="9 10">
    <name type="scientific">Mycobacterium basiliense</name>
    <dbReference type="NCBI Taxonomy" id="2094119"/>
    <lineage>
        <taxon>Bacteria</taxon>
        <taxon>Bacillati</taxon>
        <taxon>Actinomycetota</taxon>
        <taxon>Actinomycetes</taxon>
        <taxon>Mycobacteriales</taxon>
        <taxon>Mycobacteriaceae</taxon>
        <taxon>Mycobacterium</taxon>
    </lineage>
</organism>
<evidence type="ECO:0000256" key="6">
    <source>
        <dbReference type="ARBA" id="ARBA00023136"/>
    </source>
</evidence>
<proteinExistence type="inferred from homology"/>
<feature type="transmembrane region" description="Helical" evidence="7">
    <location>
        <begin position="783"/>
        <end position="804"/>
    </location>
</feature>
<feature type="transmembrane region" description="Helical" evidence="7">
    <location>
        <begin position="199"/>
        <end position="218"/>
    </location>
</feature>
<comment type="subcellular location">
    <subcellularLocation>
        <location evidence="1">Cell membrane</location>
        <topology evidence="1">Multi-pass membrane protein</topology>
    </subcellularLocation>
</comment>
<keyword evidence="4 7" id="KW-0812">Transmembrane</keyword>
<accession>A0A447GC48</accession>
<feature type="transmembrane region" description="Helical" evidence="7">
    <location>
        <begin position="337"/>
        <end position="360"/>
    </location>
</feature>
<feature type="domain" description="Membrane transport protein MMPL" evidence="8">
    <location>
        <begin position="603"/>
        <end position="902"/>
    </location>
</feature>
<dbReference type="AlphaFoldDB" id="A0A447GC48"/>
<evidence type="ECO:0000313" key="9">
    <source>
        <dbReference type="EMBL" id="VDM88025.1"/>
    </source>
</evidence>
<keyword evidence="6 7" id="KW-0472">Membrane</keyword>
<feature type="transmembrane region" description="Helical" evidence="7">
    <location>
        <begin position="877"/>
        <end position="900"/>
    </location>
</feature>
<feature type="transmembrane region" description="Helical" evidence="7">
    <location>
        <begin position="816"/>
        <end position="839"/>
    </location>
</feature>
<evidence type="ECO:0000256" key="2">
    <source>
        <dbReference type="ARBA" id="ARBA00010157"/>
    </source>
</evidence>
<dbReference type="GO" id="GO:0005886">
    <property type="term" value="C:plasma membrane"/>
    <property type="evidence" value="ECO:0007669"/>
    <property type="project" value="UniProtKB-SubCell"/>
</dbReference>
<keyword evidence="3" id="KW-1003">Cell membrane</keyword>
<evidence type="ECO:0000256" key="3">
    <source>
        <dbReference type="ARBA" id="ARBA00022475"/>
    </source>
</evidence>
<dbReference type="PANTHER" id="PTHR33406:SF6">
    <property type="entry name" value="MEMBRANE PROTEIN YDGH-RELATED"/>
    <property type="match status" value="1"/>
</dbReference>
<dbReference type="Proteomes" id="UP000269998">
    <property type="component" value="Chromosome"/>
</dbReference>
<feature type="transmembrane region" description="Helical" evidence="7">
    <location>
        <begin position="759"/>
        <end position="776"/>
    </location>
</feature>
<dbReference type="InterPro" id="IPR004869">
    <property type="entry name" value="MMPL_dom"/>
</dbReference>
<feature type="transmembrane region" description="Helical" evidence="7">
    <location>
        <begin position="306"/>
        <end position="325"/>
    </location>
</feature>
<dbReference type="Pfam" id="PF03176">
    <property type="entry name" value="MMPL"/>
    <property type="match status" value="2"/>
</dbReference>
<feature type="transmembrane region" description="Helical" evidence="7">
    <location>
        <begin position="381"/>
        <end position="403"/>
    </location>
</feature>
<keyword evidence="10" id="KW-1185">Reference proteome</keyword>
<dbReference type="KEGG" id="mbai:MB901379_01580"/>
<reference evidence="10" key="1">
    <citation type="submission" date="2018-02" db="EMBL/GenBank/DDBJ databases">
        <authorList>
            <person name="Seth-Smith MB H."/>
            <person name="Seth-Smith H."/>
        </authorList>
    </citation>
    <scope>NUCLEOTIDE SEQUENCE [LARGE SCALE GENOMIC DNA]</scope>
</reference>
<evidence type="ECO:0000256" key="7">
    <source>
        <dbReference type="SAM" id="Phobius"/>
    </source>
</evidence>
<feature type="transmembrane region" description="Helical" evidence="7">
    <location>
        <begin position="257"/>
        <end position="285"/>
    </location>
</feature>
<keyword evidence="5 7" id="KW-1133">Transmembrane helix</keyword>
<comment type="similarity">
    <text evidence="2">Belongs to the resistance-nodulation-cell division (RND) (TC 2.A.6) family. MmpL subfamily.</text>
</comment>
<feature type="transmembrane region" description="Helical" evidence="7">
    <location>
        <begin position="225"/>
        <end position="245"/>
    </location>
</feature>
<dbReference type="PANTHER" id="PTHR33406">
    <property type="entry name" value="MEMBRANE PROTEIN MJ1562-RELATED"/>
    <property type="match status" value="1"/>
</dbReference>
<sequence>MSNSIDRISSPAWTFSVSTDGTHRSSRLANLLVIAAWIAVAVIANSLVALTPGASGNTSSALLPQDARNSTATKRIAEAFPGTGTNAIAYLMLDGRDALGPADQQYYDAAVSALRADTRHVGSVLDWWADPLTAPLGTGPDDRSAIAVVWLVGQAGTDQARESLAAARTVVRDLPPSVGLRARIVVPATTVGMPVHMTAWQGAVLVTAAALIAGLLLLRARRSRLTVGIALLTAALSLAVTWPLAALARRDHGATLSAFAVFSTTLAAVLAIGTITASVVLVSRLRSDTGAPALVPLGRRAYRDSLPALALPAACVALLTGPLLLARTPALHSVGMATLGVVVALAASVTLLPALLGLAGQPSSSQSDDAAPTRASSIPRAAVVTAVVLAICAVPVIGMRFALAENPAGPAATSTTRSLPWNPLPDVVVIEAANDLRDPAGLIAIDQVSHRLMEIPGVRKVESAAWPAGVPWQDASLTAAAGKLSDQLDRGAGSFMPQVTAIKTLGSIVNQMSGAVDQLDTSVQAGLAGAAQIQQNVELLLSGTRNIKGLTVELSGYLDPVRGYVGGVENCPADMLCTAARKVVDPVDRVVDDVTLLSDGADRIAAVSRRTVGAFATAPQVMAQMRSALAQLQSFVPNLETTIQDTLPQLVQVSAFLRNLRLDFASTGEGGFYLSGKAIADPSYQHVRQTMFSSQGTVTRLLVYSDRDKLDLGAATRAQQLEIAAGKAMKYGSLVDGKVTVSGAAQMAADVRGALTHDAVLLALVLLAVVLAVSMWRGALGGVVVGVGMLLAYLAALGISIALWQDLVGSPLQASVPLVSFAALLTCGIPYLIAGLVATDEGAAGATPVRRAFAPLAALSAVFGVGLVLVSGGSISALSQVGTVLVAGVGALMAVAHVCVPAAMQDRTRGIQADRSADSAS</sequence>
<dbReference type="InterPro" id="IPR050545">
    <property type="entry name" value="Mycobact_MmpL"/>
</dbReference>
<feature type="domain" description="Membrane transport protein MMPL" evidence="8">
    <location>
        <begin position="62"/>
        <end position="362"/>
    </location>
</feature>
<feature type="transmembrane region" description="Helical" evidence="7">
    <location>
        <begin position="28"/>
        <end position="50"/>
    </location>
</feature>
<evidence type="ECO:0000256" key="5">
    <source>
        <dbReference type="ARBA" id="ARBA00022989"/>
    </source>
</evidence>
<protein>
    <submittedName>
        <fullName evidence="9">Membrane transport protein mmpL8</fullName>
    </submittedName>
</protein>
<name>A0A447GC48_9MYCO</name>